<feature type="transmembrane region" description="Helical" evidence="5">
    <location>
        <begin position="29"/>
        <end position="51"/>
    </location>
</feature>
<evidence type="ECO:0000256" key="2">
    <source>
        <dbReference type="ARBA" id="ARBA00022692"/>
    </source>
</evidence>
<comment type="caution">
    <text evidence="6">The sequence shown here is derived from an EMBL/GenBank/DDBJ whole genome shotgun (WGS) entry which is preliminary data.</text>
</comment>
<dbReference type="InterPro" id="IPR050739">
    <property type="entry name" value="MFP"/>
</dbReference>
<evidence type="ECO:0000256" key="4">
    <source>
        <dbReference type="ARBA" id="ARBA00023136"/>
    </source>
</evidence>
<keyword evidence="2 5" id="KW-0812">Transmembrane</keyword>
<keyword evidence="4 5" id="KW-0472">Membrane</keyword>
<name>A0A3D9CKL7_9FLAO</name>
<protein>
    <recommendedName>
        <fullName evidence="8">HlyD family secretion protein</fullName>
    </recommendedName>
</protein>
<comment type="subcellular location">
    <subcellularLocation>
        <location evidence="1">Membrane</location>
        <topology evidence="1">Single-pass membrane protein</topology>
    </subcellularLocation>
</comment>
<evidence type="ECO:0000313" key="7">
    <source>
        <dbReference type="Proteomes" id="UP000256769"/>
    </source>
</evidence>
<evidence type="ECO:0000313" key="6">
    <source>
        <dbReference type="EMBL" id="REC66283.1"/>
    </source>
</evidence>
<reference evidence="6 7" key="1">
    <citation type="journal article" date="2007" name="Int. J. Syst. Evol. Microbiol.">
        <title>Chryseobacterium flavum sp. nov., isolated from polluted soil.</title>
        <authorList>
            <person name="Zhou Y."/>
            <person name="Dong J."/>
            <person name="Wang X."/>
            <person name="Huang X."/>
            <person name="Zhang K.Y."/>
            <person name="Zhang Y.Q."/>
            <person name="Guo Y.F."/>
            <person name="Lai R."/>
            <person name="Li W.J."/>
        </authorList>
    </citation>
    <scope>NUCLEOTIDE SEQUENCE [LARGE SCALE GENOMIC DNA]</scope>
    <source>
        <strain evidence="6 7">KCTC 12877</strain>
    </source>
</reference>
<dbReference type="RefSeq" id="WP_115960379.1">
    <property type="nucleotide sequence ID" value="NZ_DAMBAE010000002.1"/>
</dbReference>
<evidence type="ECO:0000256" key="5">
    <source>
        <dbReference type="SAM" id="Phobius"/>
    </source>
</evidence>
<dbReference type="Proteomes" id="UP000256769">
    <property type="component" value="Unassembled WGS sequence"/>
</dbReference>
<evidence type="ECO:0000256" key="3">
    <source>
        <dbReference type="ARBA" id="ARBA00022989"/>
    </source>
</evidence>
<dbReference type="AlphaFoldDB" id="A0A3D9CKL7"/>
<dbReference type="PANTHER" id="PTHR30386:SF26">
    <property type="entry name" value="TRANSPORT PROTEIN COMB"/>
    <property type="match status" value="1"/>
</dbReference>
<keyword evidence="7" id="KW-1185">Reference proteome</keyword>
<sequence>MEQTDHTQRLQQTNSEEITFLVSRIPGSISIRISILISIILLLLIIGLFSIKYPDSYKGSVTIVADNPSLSVVANHQGPIIILKRDHDVVKRGDIVAYIDNEASFGEMLELEKTALRFNSERNLAFYYDALPKIVHYGEINNSYFTFLNALQQYVLFTTNGLYDRQQKLLDDLAEKQEKQLQLQRGKVNMINKNDRLSYNKVKRDSLLRNAQIISQEQFESTEQNYLNSLQYNNTTKQEIYKLDQEILSTKSKSVETQILKVEKREKLTSDLYNSYNDLINKIRAWKRAYLITAPIEGKVQYLSFLKNNQYINHQDPIFAIIPISNKVNGQMMISDFGSGKIKENQDVLIRLNNFPHEEYGVIEAKVMKISFVGNTVKTANGEEKKYMVDLAILSSGGSVLLSDGVSGEGEILTNNKKLYERVLEKILLTFYKKA</sequence>
<organism evidence="6 7">
    <name type="scientific">Chryseobacterium flavum</name>
    <dbReference type="NCBI Taxonomy" id="415851"/>
    <lineage>
        <taxon>Bacteria</taxon>
        <taxon>Pseudomonadati</taxon>
        <taxon>Bacteroidota</taxon>
        <taxon>Flavobacteriia</taxon>
        <taxon>Flavobacteriales</taxon>
        <taxon>Weeksellaceae</taxon>
        <taxon>Chryseobacterium group</taxon>
        <taxon>Chryseobacterium</taxon>
    </lineage>
</organism>
<dbReference type="PANTHER" id="PTHR30386">
    <property type="entry name" value="MEMBRANE FUSION SUBUNIT OF EMRAB-TOLC MULTIDRUG EFFLUX PUMP"/>
    <property type="match status" value="1"/>
</dbReference>
<accession>A0A3D9CKL7</accession>
<evidence type="ECO:0008006" key="8">
    <source>
        <dbReference type="Google" id="ProtNLM"/>
    </source>
</evidence>
<gene>
    <name evidence="6" type="ORF">DRF59_12480</name>
</gene>
<dbReference type="EMBL" id="QNUE01000009">
    <property type="protein sequence ID" value="REC66283.1"/>
    <property type="molecule type" value="Genomic_DNA"/>
</dbReference>
<evidence type="ECO:0000256" key="1">
    <source>
        <dbReference type="ARBA" id="ARBA00004167"/>
    </source>
</evidence>
<dbReference type="GO" id="GO:0016020">
    <property type="term" value="C:membrane"/>
    <property type="evidence" value="ECO:0007669"/>
    <property type="project" value="UniProtKB-SubCell"/>
</dbReference>
<proteinExistence type="predicted"/>
<keyword evidence="3 5" id="KW-1133">Transmembrane helix</keyword>